<organism evidence="1 2">
    <name type="scientific">Polyporus arcularius HHB13444</name>
    <dbReference type="NCBI Taxonomy" id="1314778"/>
    <lineage>
        <taxon>Eukaryota</taxon>
        <taxon>Fungi</taxon>
        <taxon>Dikarya</taxon>
        <taxon>Basidiomycota</taxon>
        <taxon>Agaricomycotina</taxon>
        <taxon>Agaricomycetes</taxon>
        <taxon>Polyporales</taxon>
        <taxon>Polyporaceae</taxon>
        <taxon>Polyporus</taxon>
    </lineage>
</organism>
<evidence type="ECO:0000313" key="2">
    <source>
        <dbReference type="Proteomes" id="UP000308197"/>
    </source>
</evidence>
<name>A0A5C3P7U1_9APHY</name>
<accession>A0A5C3P7U1</accession>
<sequence>MLLGSDWFVRTLVRRLLRHPTDGGQKLRTLLRLPGEQPLPQDGFFDDIVLRVYELDFFDWTAPPPLARCRLQTVELLKKTTSPQHEYILVHVVDGNDQPVGYLRLEWAVKPEHVSRSVRSRYPSCSSSHSSFDLPPTVHRVSIYNQQPSLDGASVVYRYTWPEAGRRPSLLVFAAVAVVVNDDKPDYDPMLHPCYWHAGLLMSALVGEDVKMLHSNAAIKYPNNLEEGGGYVKASKAGTFADLFHIGVTAKDISAEHARLEPALEAKKVEFAQRIHAILDRIHGGGEVSKEQRELFKRLREAV</sequence>
<dbReference type="Proteomes" id="UP000308197">
    <property type="component" value="Unassembled WGS sequence"/>
</dbReference>
<reference evidence="1 2" key="1">
    <citation type="journal article" date="2019" name="Nat. Ecol. Evol.">
        <title>Megaphylogeny resolves global patterns of mushroom evolution.</title>
        <authorList>
            <person name="Varga T."/>
            <person name="Krizsan K."/>
            <person name="Foldi C."/>
            <person name="Dima B."/>
            <person name="Sanchez-Garcia M."/>
            <person name="Sanchez-Ramirez S."/>
            <person name="Szollosi G.J."/>
            <person name="Szarkandi J.G."/>
            <person name="Papp V."/>
            <person name="Albert L."/>
            <person name="Andreopoulos W."/>
            <person name="Angelini C."/>
            <person name="Antonin V."/>
            <person name="Barry K.W."/>
            <person name="Bougher N.L."/>
            <person name="Buchanan P."/>
            <person name="Buyck B."/>
            <person name="Bense V."/>
            <person name="Catcheside P."/>
            <person name="Chovatia M."/>
            <person name="Cooper J."/>
            <person name="Damon W."/>
            <person name="Desjardin D."/>
            <person name="Finy P."/>
            <person name="Geml J."/>
            <person name="Haridas S."/>
            <person name="Hughes K."/>
            <person name="Justo A."/>
            <person name="Karasinski D."/>
            <person name="Kautmanova I."/>
            <person name="Kiss B."/>
            <person name="Kocsube S."/>
            <person name="Kotiranta H."/>
            <person name="LaButti K.M."/>
            <person name="Lechner B.E."/>
            <person name="Liimatainen K."/>
            <person name="Lipzen A."/>
            <person name="Lukacs Z."/>
            <person name="Mihaltcheva S."/>
            <person name="Morgado L.N."/>
            <person name="Niskanen T."/>
            <person name="Noordeloos M.E."/>
            <person name="Ohm R.A."/>
            <person name="Ortiz-Santana B."/>
            <person name="Ovrebo C."/>
            <person name="Racz N."/>
            <person name="Riley R."/>
            <person name="Savchenko A."/>
            <person name="Shiryaev A."/>
            <person name="Soop K."/>
            <person name="Spirin V."/>
            <person name="Szebenyi C."/>
            <person name="Tomsovsky M."/>
            <person name="Tulloss R.E."/>
            <person name="Uehling J."/>
            <person name="Grigoriev I.V."/>
            <person name="Vagvolgyi C."/>
            <person name="Papp T."/>
            <person name="Martin F.M."/>
            <person name="Miettinen O."/>
            <person name="Hibbett D.S."/>
            <person name="Nagy L.G."/>
        </authorList>
    </citation>
    <scope>NUCLEOTIDE SEQUENCE [LARGE SCALE GENOMIC DNA]</scope>
    <source>
        <strain evidence="1 2">HHB13444</strain>
    </source>
</reference>
<keyword evidence="2" id="KW-1185">Reference proteome</keyword>
<dbReference type="STRING" id="1314778.A0A5C3P7U1"/>
<dbReference type="AlphaFoldDB" id="A0A5C3P7U1"/>
<protein>
    <submittedName>
        <fullName evidence="1">Uncharacterized protein</fullName>
    </submittedName>
</protein>
<dbReference type="InParanoid" id="A0A5C3P7U1"/>
<proteinExistence type="predicted"/>
<dbReference type="EMBL" id="ML211282">
    <property type="protein sequence ID" value="TFK84977.1"/>
    <property type="molecule type" value="Genomic_DNA"/>
</dbReference>
<gene>
    <name evidence="1" type="ORF">K466DRAFT_664817</name>
</gene>
<evidence type="ECO:0000313" key="1">
    <source>
        <dbReference type="EMBL" id="TFK84977.1"/>
    </source>
</evidence>